<reference evidence="1" key="1">
    <citation type="submission" date="2023-04" db="EMBL/GenBank/DDBJ databases">
        <title>Black Yeasts Isolated from many extreme environments.</title>
        <authorList>
            <person name="Coleine C."/>
            <person name="Stajich J.E."/>
            <person name="Selbmann L."/>
        </authorList>
    </citation>
    <scope>NUCLEOTIDE SEQUENCE</scope>
    <source>
        <strain evidence="1">CCFEE 5312</strain>
    </source>
</reference>
<proteinExistence type="predicted"/>
<dbReference type="SUPFAM" id="SSF52540">
    <property type="entry name" value="P-loop containing nucleoside triphosphate hydrolases"/>
    <property type="match status" value="1"/>
</dbReference>
<dbReference type="InterPro" id="IPR022698">
    <property type="entry name" value="OrsD"/>
</dbReference>
<name>A0AAJ0DA10_9PEZI</name>
<keyword evidence="2" id="KW-1185">Reference proteome</keyword>
<dbReference type="Proteomes" id="UP001271007">
    <property type="component" value="Unassembled WGS sequence"/>
</dbReference>
<organism evidence="1 2">
    <name type="scientific">Extremus antarcticus</name>
    <dbReference type="NCBI Taxonomy" id="702011"/>
    <lineage>
        <taxon>Eukaryota</taxon>
        <taxon>Fungi</taxon>
        <taxon>Dikarya</taxon>
        <taxon>Ascomycota</taxon>
        <taxon>Pezizomycotina</taxon>
        <taxon>Dothideomycetes</taxon>
        <taxon>Dothideomycetidae</taxon>
        <taxon>Mycosphaerellales</taxon>
        <taxon>Extremaceae</taxon>
        <taxon>Extremus</taxon>
    </lineage>
</organism>
<dbReference type="InterPro" id="IPR027417">
    <property type="entry name" value="P-loop_NTPase"/>
</dbReference>
<accession>A0AAJ0DA10</accession>
<evidence type="ECO:0000313" key="2">
    <source>
        <dbReference type="Proteomes" id="UP001271007"/>
    </source>
</evidence>
<dbReference type="Pfam" id="PF12013">
    <property type="entry name" value="OrsD"/>
    <property type="match status" value="1"/>
</dbReference>
<gene>
    <name evidence="1" type="ORF">LTR09_012347</name>
</gene>
<dbReference type="EMBL" id="JAWDJX010000112">
    <property type="protein sequence ID" value="KAK3046146.1"/>
    <property type="molecule type" value="Genomic_DNA"/>
</dbReference>
<evidence type="ECO:0000313" key="1">
    <source>
        <dbReference type="EMBL" id="KAK3046146.1"/>
    </source>
</evidence>
<sequence length="996" mass="111387">MSDKGVQVVFLTATLPPSKEPTVFDAIGVKDSDMNVFRDITTRPNVKYSVVEYDRDGEDEEVQQLVEAKKEEYPAPGQIIVYCKKVEQAKILAKVLQRSVYHRTVGSNDLCFKQSALVYLLGSIELDTHPLARNAGTLRVLRVEPASSPCGCKLDRHITAPPLGIERTKASLGRARISTPIPSSHLQAMQKCRSPSVLARHLRHLHSRDSPTLASERLLQTFLEETLPSVLETPLLDPASEGLVFPPSNCRPFENLTIAKGLGCSHCPLVSVSEHRLRKHFNERHAAVSRSRGGLKGSGSSNIRDQLERKHFGDEAPWTSVCFQRFFKSGPGSAAFRVRCENIGSSLQQVDEGCSNAQHSSHGGIADRVLGRLALLEHQGSDHRLVVSDTFAKSQVSPWLERTRWPRYLAGQSLSDVAQLARPPDVGEHALKELTQAIDRLVEAAYHSVCNDRINFFAQKRIASFLPQRKAYSQPLMVKLQKATYRQYKELWKRLLCFAVRSNDPAQPIRLGHCLNSRQTALLDRIFGLGMQRTYGGVEPSHGGAAIRLPMQIFDDACLDFCISLLDHELKGDVHESTVVGYLAVLGIDVANTSFYAAVNHTSTLLGFFKISQMLVLQKAIQAEVTSQSASAFDLLDEMRARFMTVDPCTPFSSAVSLRSFGKGIADTVTSLGYIQWSEDDQTIFYKALELRVDDFRAFVAQQFLLSPGEAREDVVPSLLLHRLRDNPTVTENGWSFMSDKRNHDLLPGGEGWLLRRVLRLDSLRDLFISLDRRGEVVWDRTAVRGYRQQVEAFLEDLLLLAHVTSGQPARGTEITSLMHRNTTFHRNIFVEDGLVALVTSYHKGYTCTGSTKIIHRYLAGEVSELFVYYIWIILPFVEQLDLLVPQSKSKTSPFLAPDRDGSWSSQRVSTALKRETAATFTTPLTISTYRHVAIALSRRHLEGKGFKRDYDVEIPSDKQATHSSSNAGRLYARGLEEAAGHVESRRAEFRAVSRR</sequence>
<comment type="caution">
    <text evidence="1">The sequence shown here is derived from an EMBL/GenBank/DDBJ whole genome shotgun (WGS) entry which is preliminary data.</text>
</comment>
<dbReference type="AlphaFoldDB" id="A0AAJ0DA10"/>
<protein>
    <submittedName>
        <fullName evidence="1">Uncharacterized protein</fullName>
    </submittedName>
</protein>